<gene>
    <name evidence="2" type="ORF">EKN06_14245</name>
</gene>
<dbReference type="InterPro" id="IPR006680">
    <property type="entry name" value="Amidohydro-rel"/>
</dbReference>
<dbReference type="InterPro" id="IPR032466">
    <property type="entry name" value="Metal_Hydrolase"/>
</dbReference>
<comment type="caution">
    <text evidence="2">The sequence shown here is derived from an EMBL/GenBank/DDBJ whole genome shotgun (WGS) entry which is preliminary data.</text>
</comment>
<organism evidence="2 3">
    <name type="scientific">Croceicoccus ponticola</name>
    <dbReference type="NCBI Taxonomy" id="2217664"/>
    <lineage>
        <taxon>Bacteria</taxon>
        <taxon>Pseudomonadati</taxon>
        <taxon>Pseudomonadota</taxon>
        <taxon>Alphaproteobacteria</taxon>
        <taxon>Sphingomonadales</taxon>
        <taxon>Erythrobacteraceae</taxon>
        <taxon>Croceicoccus</taxon>
    </lineage>
</organism>
<dbReference type="GO" id="GO:0016787">
    <property type="term" value="F:hydrolase activity"/>
    <property type="evidence" value="ECO:0007669"/>
    <property type="project" value="UniProtKB-KW"/>
</dbReference>
<dbReference type="Proteomes" id="UP000283003">
    <property type="component" value="Unassembled WGS sequence"/>
</dbReference>
<name>A0A437GUL8_9SPHN</name>
<proteinExistence type="predicted"/>
<dbReference type="OrthoDB" id="9787654at2"/>
<reference evidence="2 3" key="1">
    <citation type="submission" date="2018-12" db="EMBL/GenBank/DDBJ databases">
        <title>Croceicoccus ponticola sp. nov., a lipolytic bacterium isolated from seawater.</title>
        <authorList>
            <person name="Yoon J.-H."/>
        </authorList>
    </citation>
    <scope>NUCLEOTIDE SEQUENCE [LARGE SCALE GENOMIC DNA]</scope>
    <source>
        <strain evidence="2 3">GM-16</strain>
    </source>
</reference>
<evidence type="ECO:0000259" key="1">
    <source>
        <dbReference type="Pfam" id="PF04909"/>
    </source>
</evidence>
<dbReference type="SUPFAM" id="SSF51556">
    <property type="entry name" value="Metallo-dependent hydrolases"/>
    <property type="match status" value="1"/>
</dbReference>
<dbReference type="Pfam" id="PF04909">
    <property type="entry name" value="Amidohydro_2"/>
    <property type="match status" value="1"/>
</dbReference>
<accession>A0A437GUL8</accession>
<dbReference type="AlphaFoldDB" id="A0A437GUL8"/>
<feature type="domain" description="Amidohydrolase-related" evidence="1">
    <location>
        <begin position="87"/>
        <end position="300"/>
    </location>
</feature>
<keyword evidence="2" id="KW-0378">Hydrolase</keyword>
<sequence>MGAERCIDDRCAAFVRAVKSSMDIVDSQIHFGPGQIDETLAGMNALGISAVLADEFWGLDNWGPGYKLAGGGYRVTSPTTELASWLHPDRFSYVLRVDRLDPEVLPLVRIARDAPNLRAIRMLPGLTAEELRAFAEGAYDPVLAQAEALGLPCFFFIPGRAELVGRYLEKFPGLTIIVDHCGMPMESGVSFLDAETPDADTPSDGADLRAFQAVLDLAEWPNARLKWSHAQGMFGVRDYPFPALWPHLRRAIDAFGADRIMWASDIGGNQTGETWGELLHCLRDCAEFTDDEKAWLLGKTVRTALDWPAGSEVAAC</sequence>
<keyword evidence="3" id="KW-1185">Reference proteome</keyword>
<evidence type="ECO:0000313" key="3">
    <source>
        <dbReference type="Proteomes" id="UP000283003"/>
    </source>
</evidence>
<protein>
    <submittedName>
        <fullName evidence="2">Amidohydrolase</fullName>
    </submittedName>
</protein>
<dbReference type="EMBL" id="RXOL01000009">
    <property type="protein sequence ID" value="RVQ65161.1"/>
    <property type="molecule type" value="Genomic_DNA"/>
</dbReference>
<dbReference type="Gene3D" id="3.20.20.140">
    <property type="entry name" value="Metal-dependent hydrolases"/>
    <property type="match status" value="1"/>
</dbReference>
<evidence type="ECO:0000313" key="2">
    <source>
        <dbReference type="EMBL" id="RVQ65161.1"/>
    </source>
</evidence>